<evidence type="ECO:0000256" key="7">
    <source>
        <dbReference type="ARBA" id="ARBA00022989"/>
    </source>
</evidence>
<evidence type="ECO:0000256" key="1">
    <source>
        <dbReference type="ARBA" id="ARBA00006139"/>
    </source>
</evidence>
<proteinExistence type="inferred from homology"/>
<evidence type="ECO:0000256" key="4">
    <source>
        <dbReference type="ARBA" id="ARBA00022692"/>
    </source>
</evidence>
<evidence type="ECO:0000256" key="8">
    <source>
        <dbReference type="ARBA" id="ARBA00023136"/>
    </source>
</evidence>
<evidence type="ECO:0000256" key="9">
    <source>
        <dbReference type="RuleBase" id="RU004181"/>
    </source>
</evidence>
<feature type="transmembrane region" description="Helical" evidence="10">
    <location>
        <begin position="84"/>
        <end position="102"/>
    </location>
</feature>
<keyword evidence="3" id="KW-0645">Protease</keyword>
<dbReference type="AlphaFoldDB" id="A0A1F7VC78"/>
<evidence type="ECO:0000256" key="2">
    <source>
        <dbReference type="ARBA" id="ARBA00022475"/>
    </source>
</evidence>
<keyword evidence="6" id="KW-0378">Hydrolase</keyword>
<feature type="transmembrane region" description="Helical" evidence="10">
    <location>
        <begin position="59"/>
        <end position="77"/>
    </location>
</feature>
<keyword evidence="2" id="KW-1003">Cell membrane</keyword>
<name>A0A1F7VC78_9BACT</name>
<protein>
    <submittedName>
        <fullName evidence="11">Uncharacterized protein</fullName>
    </submittedName>
</protein>
<accession>A0A1F7VC78</accession>
<gene>
    <name evidence="11" type="ORF">A3I42_03680</name>
</gene>
<dbReference type="Pfam" id="PF01252">
    <property type="entry name" value="Peptidase_A8"/>
    <property type="match status" value="1"/>
</dbReference>
<keyword evidence="8 10" id="KW-0472">Membrane</keyword>
<dbReference type="GO" id="GO:0016020">
    <property type="term" value="C:membrane"/>
    <property type="evidence" value="ECO:0007669"/>
    <property type="project" value="InterPro"/>
</dbReference>
<dbReference type="Proteomes" id="UP000178264">
    <property type="component" value="Unassembled WGS sequence"/>
</dbReference>
<dbReference type="EMBL" id="MGER01000070">
    <property type="protein sequence ID" value="OGL87604.1"/>
    <property type="molecule type" value="Genomic_DNA"/>
</dbReference>
<dbReference type="PANTHER" id="PTHR33695">
    <property type="entry name" value="LIPOPROTEIN SIGNAL PEPTIDASE"/>
    <property type="match status" value="1"/>
</dbReference>
<dbReference type="GO" id="GO:0006508">
    <property type="term" value="P:proteolysis"/>
    <property type="evidence" value="ECO:0007669"/>
    <property type="project" value="UniProtKB-KW"/>
</dbReference>
<keyword evidence="5" id="KW-0064">Aspartyl protease</keyword>
<keyword evidence="4 10" id="KW-0812">Transmembrane</keyword>
<organism evidence="11 12">
    <name type="scientific">Candidatus Uhrbacteria bacterium RIFCSPLOWO2_02_FULL_49_11</name>
    <dbReference type="NCBI Taxonomy" id="1802409"/>
    <lineage>
        <taxon>Bacteria</taxon>
        <taxon>Candidatus Uhriibacteriota</taxon>
    </lineage>
</organism>
<evidence type="ECO:0000256" key="10">
    <source>
        <dbReference type="SAM" id="Phobius"/>
    </source>
</evidence>
<comment type="similarity">
    <text evidence="1 9">Belongs to the peptidase A8 family.</text>
</comment>
<dbReference type="PRINTS" id="PR00781">
    <property type="entry name" value="LIPOSIGPTASE"/>
</dbReference>
<dbReference type="PANTHER" id="PTHR33695:SF1">
    <property type="entry name" value="LIPOPROTEIN SIGNAL PEPTIDASE"/>
    <property type="match status" value="1"/>
</dbReference>
<evidence type="ECO:0000313" key="12">
    <source>
        <dbReference type="Proteomes" id="UP000178264"/>
    </source>
</evidence>
<reference evidence="11 12" key="1">
    <citation type="journal article" date="2016" name="Nat. Commun.">
        <title>Thousands of microbial genomes shed light on interconnected biogeochemical processes in an aquifer system.</title>
        <authorList>
            <person name="Anantharaman K."/>
            <person name="Brown C.T."/>
            <person name="Hug L.A."/>
            <person name="Sharon I."/>
            <person name="Castelle C.J."/>
            <person name="Probst A.J."/>
            <person name="Thomas B.C."/>
            <person name="Singh A."/>
            <person name="Wilkins M.J."/>
            <person name="Karaoz U."/>
            <person name="Brodie E.L."/>
            <person name="Williams K.H."/>
            <person name="Hubbard S.S."/>
            <person name="Banfield J.F."/>
        </authorList>
    </citation>
    <scope>NUCLEOTIDE SEQUENCE [LARGE SCALE GENOMIC DNA]</scope>
</reference>
<evidence type="ECO:0000256" key="3">
    <source>
        <dbReference type="ARBA" id="ARBA00022670"/>
    </source>
</evidence>
<comment type="caution">
    <text evidence="11">The sequence shown here is derived from an EMBL/GenBank/DDBJ whole genome shotgun (WGS) entry which is preliminary data.</text>
</comment>
<feature type="transmembrane region" description="Helical" evidence="10">
    <location>
        <begin position="122"/>
        <end position="144"/>
    </location>
</feature>
<evidence type="ECO:0000256" key="6">
    <source>
        <dbReference type="ARBA" id="ARBA00022801"/>
    </source>
</evidence>
<keyword evidence="7 10" id="KW-1133">Transmembrane helix</keyword>
<dbReference type="InterPro" id="IPR001872">
    <property type="entry name" value="Peptidase_A8"/>
</dbReference>
<evidence type="ECO:0000313" key="11">
    <source>
        <dbReference type="EMBL" id="OGL87604.1"/>
    </source>
</evidence>
<dbReference type="GO" id="GO:0004190">
    <property type="term" value="F:aspartic-type endopeptidase activity"/>
    <property type="evidence" value="ECO:0007669"/>
    <property type="project" value="UniProtKB-KW"/>
</dbReference>
<sequence length="158" mass="17661">MDVRKYCGDNNNSIIVSALFVLDRLLKWRAFTNPPSPQDGFFVYHQNPGIAFSLPLPPVSLITLLILGVATVAWFYIQQRKKSARHALPYLLILAGAVSNIIDRPLSGGVIDYFFLSPLGLYFNLADVMIVGGMITIVITEMCLKIPNYKHQIPNKPQ</sequence>
<evidence type="ECO:0000256" key="5">
    <source>
        <dbReference type="ARBA" id="ARBA00022750"/>
    </source>
</evidence>